<evidence type="ECO:0000313" key="1">
    <source>
        <dbReference type="EMBL" id="VGO11858.1"/>
    </source>
</evidence>
<proteinExistence type="predicted"/>
<reference evidence="1 2" key="1">
    <citation type="submission" date="2019-04" db="EMBL/GenBank/DDBJ databases">
        <authorList>
            <person name="Van Vliet M D."/>
        </authorList>
    </citation>
    <scope>NUCLEOTIDE SEQUENCE [LARGE SCALE GENOMIC DNA]</scope>
    <source>
        <strain evidence="1 2">F1</strain>
    </source>
</reference>
<protein>
    <submittedName>
        <fullName evidence="1">Uncharacterized protein</fullName>
    </submittedName>
</protein>
<dbReference type="Proteomes" id="UP000366872">
    <property type="component" value="Unassembled WGS sequence"/>
</dbReference>
<keyword evidence="2" id="KW-1185">Reference proteome</keyword>
<organism evidence="1 2">
    <name type="scientific">Pontiella desulfatans</name>
    <dbReference type="NCBI Taxonomy" id="2750659"/>
    <lineage>
        <taxon>Bacteria</taxon>
        <taxon>Pseudomonadati</taxon>
        <taxon>Kiritimatiellota</taxon>
        <taxon>Kiritimatiellia</taxon>
        <taxon>Kiritimatiellales</taxon>
        <taxon>Pontiellaceae</taxon>
        <taxon>Pontiella</taxon>
    </lineage>
</organism>
<dbReference type="RefSeq" id="WP_136077576.1">
    <property type="nucleotide sequence ID" value="NZ_CAAHFG010000001.1"/>
</dbReference>
<gene>
    <name evidence="1" type="ORF">PDESU_00405</name>
</gene>
<dbReference type="EMBL" id="CAAHFG010000001">
    <property type="protein sequence ID" value="VGO11858.1"/>
    <property type="molecule type" value="Genomic_DNA"/>
</dbReference>
<sequence length="72" mass="7710">MSKQSPHVKACLEQLIPELVGLTITGGAVDQSGEYWGFVAEGKQGKKTFKKVVFVNCDPEGNGPGFLEIENG</sequence>
<accession>A0A6C2TW17</accession>
<name>A0A6C2TW17_PONDE</name>
<evidence type="ECO:0000313" key="2">
    <source>
        <dbReference type="Proteomes" id="UP000366872"/>
    </source>
</evidence>
<dbReference type="AlphaFoldDB" id="A0A6C2TW17"/>